<organism evidence="6 7">
    <name type="scientific">Hypsibius exemplaris</name>
    <name type="common">Freshwater tardigrade</name>
    <dbReference type="NCBI Taxonomy" id="2072580"/>
    <lineage>
        <taxon>Eukaryota</taxon>
        <taxon>Metazoa</taxon>
        <taxon>Ecdysozoa</taxon>
        <taxon>Tardigrada</taxon>
        <taxon>Eutardigrada</taxon>
        <taxon>Parachela</taxon>
        <taxon>Hypsibioidea</taxon>
        <taxon>Hypsibiidae</taxon>
        <taxon>Hypsibius</taxon>
    </lineage>
</organism>
<dbReference type="EMBL" id="MTYJ01000015">
    <property type="protein sequence ID" value="OQV22795.1"/>
    <property type="molecule type" value="Genomic_DNA"/>
</dbReference>
<evidence type="ECO:0000256" key="2">
    <source>
        <dbReference type="ARBA" id="ARBA00023157"/>
    </source>
</evidence>
<comment type="similarity">
    <text evidence="1">Belongs to the copper type II ascorbate-dependent monooxygenase family.</text>
</comment>
<dbReference type="Proteomes" id="UP000192578">
    <property type="component" value="Unassembled WGS sequence"/>
</dbReference>
<evidence type="ECO:0000259" key="5">
    <source>
        <dbReference type="PROSITE" id="PS50836"/>
    </source>
</evidence>
<keyword evidence="7" id="KW-1185">Reference proteome</keyword>
<dbReference type="InterPro" id="IPR036939">
    <property type="entry name" value="Cu2_ascorb_mOase_N_sf"/>
</dbReference>
<dbReference type="Gene3D" id="2.60.40.1210">
    <property type="entry name" value="Cellobiose dehydrogenase, cytochrome domain"/>
    <property type="match status" value="1"/>
</dbReference>
<dbReference type="GO" id="GO:0005507">
    <property type="term" value="F:copper ion binding"/>
    <property type="evidence" value="ECO:0007669"/>
    <property type="project" value="InterPro"/>
</dbReference>
<dbReference type="Pfam" id="PF03712">
    <property type="entry name" value="Cu2_monoox_C"/>
    <property type="match status" value="1"/>
</dbReference>
<sequence>MLSFLLFVCLGVDFASSIEFTRRDVGKTSEISWGYNATHVEVQMTYRTQGWVALGLSPNGGMDQSDVLFGYINSTTNEPVVQDRFLTANAETHVITFPLDDQQDWQAISGSRNATHTVIRAVRKQRTCDPKDRPFLDASGFVLFAMSNKLPENPDAKIHRHEIRGKTTLNFLRPEDPPAPDITQEVSKILEFRVDNRTIKGDADYHYFCKMTTLPKFDRKYQSIASQPIINATNMKQIHHILLYMCNPLPAEDDYSKQDFFDCGPSSAAGGTFLMKYCQTVIAVWAMGAPPTSFQPEDVGLPFTTDMSGLKVAMQVHYNNPDRLTFVDDSGMRFLLTDKVRKHDSGSIMTGIFSLDYTLTMPPGLRNFHLSAQCSDQCTASNIPPDGITVFSSFVHMHTRGRSGVARQFRGTEEILPPLGAELNYDFNFQQTRPLLPYRKVLPGDRIIVECNFTTQQETGPIYGGEGTTEEMCLVFLYYYPKIDLNTCGSRFKIKPYLKAIGLDSKELMKQGKFPQMRSDVADQMISMEISKARRALIQNFASPINSFLTKTPWTAKSVNSLLEYYSQFDYLGICNVKNKNPEKTLIMNDKPPKIAPYADPAQTC</sequence>
<feature type="signal peptide" evidence="4">
    <location>
        <begin position="1"/>
        <end position="17"/>
    </location>
</feature>
<dbReference type="CDD" id="cd09631">
    <property type="entry name" value="DOMON_DOH"/>
    <property type="match status" value="1"/>
</dbReference>
<dbReference type="SUPFAM" id="SSF49344">
    <property type="entry name" value="CBD9-like"/>
    <property type="match status" value="1"/>
</dbReference>
<accession>A0A1W0X5M6</accession>
<dbReference type="Pfam" id="PF03351">
    <property type="entry name" value="DOMON"/>
    <property type="match status" value="1"/>
</dbReference>
<dbReference type="InterPro" id="IPR024548">
    <property type="entry name" value="Cu2_monoox_C"/>
</dbReference>
<dbReference type="Gene3D" id="2.60.120.230">
    <property type="match status" value="1"/>
</dbReference>
<dbReference type="GO" id="GO:0004500">
    <property type="term" value="F:dopamine beta-monooxygenase activity"/>
    <property type="evidence" value="ECO:0007669"/>
    <property type="project" value="InterPro"/>
</dbReference>
<dbReference type="InterPro" id="IPR008977">
    <property type="entry name" value="PHM/PNGase_F_dom_sf"/>
</dbReference>
<dbReference type="InterPro" id="IPR000323">
    <property type="entry name" value="Cu2_ascorb_mOase_N"/>
</dbReference>
<dbReference type="SMART" id="SM00664">
    <property type="entry name" value="DoH"/>
    <property type="match status" value="1"/>
</dbReference>
<dbReference type="AlphaFoldDB" id="A0A1W0X5M6"/>
<keyword evidence="6" id="KW-0560">Oxidoreductase</keyword>
<dbReference type="PROSITE" id="PS50836">
    <property type="entry name" value="DOMON"/>
    <property type="match status" value="1"/>
</dbReference>
<feature type="domain" description="DOMON" evidence="5">
    <location>
        <begin position="27"/>
        <end position="147"/>
    </location>
</feature>
<gene>
    <name evidence="6" type="ORF">BV898_03230</name>
</gene>
<dbReference type="InterPro" id="IPR005018">
    <property type="entry name" value="DOMON_domain"/>
</dbReference>
<keyword evidence="4" id="KW-0732">Signal</keyword>
<dbReference type="FunFam" id="2.60.120.230:FF:000001">
    <property type="entry name" value="Monooxygenase, DBH-like 1"/>
    <property type="match status" value="1"/>
</dbReference>
<dbReference type="PANTHER" id="PTHR10157:SF23">
    <property type="entry name" value="MOXD1 HOMOLOG 1"/>
    <property type="match status" value="1"/>
</dbReference>
<keyword evidence="3" id="KW-0325">Glycoprotein</keyword>
<proteinExistence type="inferred from homology"/>
<keyword evidence="6" id="KW-0503">Monooxygenase</keyword>
<dbReference type="InterPro" id="IPR014784">
    <property type="entry name" value="Cu2_ascorb_mOase-like_C"/>
</dbReference>
<dbReference type="InterPro" id="IPR045266">
    <property type="entry name" value="DOH_DOMON"/>
</dbReference>
<evidence type="ECO:0000256" key="3">
    <source>
        <dbReference type="ARBA" id="ARBA00023180"/>
    </source>
</evidence>
<reference evidence="7" key="1">
    <citation type="submission" date="2017-01" db="EMBL/GenBank/DDBJ databases">
        <title>Comparative genomics of anhydrobiosis in the tardigrade Hypsibius dujardini.</title>
        <authorList>
            <person name="Yoshida Y."/>
            <person name="Koutsovoulos G."/>
            <person name="Laetsch D."/>
            <person name="Stevens L."/>
            <person name="Kumar S."/>
            <person name="Horikawa D."/>
            <person name="Ishino K."/>
            <person name="Komine S."/>
            <person name="Tomita M."/>
            <person name="Blaxter M."/>
            <person name="Arakawa K."/>
        </authorList>
    </citation>
    <scope>NUCLEOTIDE SEQUENCE [LARGE SCALE GENOMIC DNA]</scope>
    <source>
        <strain evidence="7">Z151</strain>
    </source>
</reference>
<dbReference type="PANTHER" id="PTHR10157">
    <property type="entry name" value="DOPAMINE BETA HYDROXYLASE RELATED"/>
    <property type="match status" value="1"/>
</dbReference>
<comment type="caution">
    <text evidence="6">The sequence shown here is derived from an EMBL/GenBank/DDBJ whole genome shotgun (WGS) entry which is preliminary data.</text>
</comment>
<evidence type="ECO:0000256" key="4">
    <source>
        <dbReference type="SAM" id="SignalP"/>
    </source>
</evidence>
<dbReference type="SUPFAM" id="SSF49742">
    <property type="entry name" value="PHM/PNGase F"/>
    <property type="match status" value="2"/>
</dbReference>
<evidence type="ECO:0000313" key="6">
    <source>
        <dbReference type="EMBL" id="OQV22795.1"/>
    </source>
</evidence>
<name>A0A1W0X5M6_HYPEX</name>
<protein>
    <submittedName>
        <fullName evidence="6">DBH-like monooxygenase protein 1-like protein</fullName>
    </submittedName>
</protein>
<evidence type="ECO:0000256" key="1">
    <source>
        <dbReference type="ARBA" id="ARBA00010676"/>
    </source>
</evidence>
<dbReference type="Gene3D" id="2.60.120.310">
    <property type="entry name" value="Copper type II, ascorbate-dependent monooxygenase, N-terminal domain"/>
    <property type="match status" value="1"/>
</dbReference>
<feature type="chain" id="PRO_5012800007" evidence="4">
    <location>
        <begin position="18"/>
        <end position="605"/>
    </location>
</feature>
<evidence type="ECO:0000313" key="7">
    <source>
        <dbReference type="Proteomes" id="UP000192578"/>
    </source>
</evidence>
<dbReference type="OrthoDB" id="10003276at2759"/>
<keyword evidence="2" id="KW-1015">Disulfide bond</keyword>
<dbReference type="Pfam" id="PF01082">
    <property type="entry name" value="Cu2_monooxygen"/>
    <property type="match status" value="1"/>
</dbReference>
<dbReference type="InterPro" id="IPR000945">
    <property type="entry name" value="DBH-like"/>
</dbReference>